<dbReference type="InterPro" id="IPR002201">
    <property type="entry name" value="Glyco_trans_9"/>
</dbReference>
<dbReference type="Pfam" id="PF01075">
    <property type="entry name" value="Glyco_transf_9"/>
    <property type="match status" value="1"/>
</dbReference>
<name>A0A0F5VDF6_9GAMM</name>
<keyword evidence="1" id="KW-0328">Glycosyltransferase</keyword>
<protein>
    <submittedName>
        <fullName evidence="3">Uncharacterized protein</fullName>
    </submittedName>
</protein>
<dbReference type="EMBL" id="JWYV01000006">
    <property type="protein sequence ID" value="KKD00103.1"/>
    <property type="molecule type" value="Genomic_DNA"/>
</dbReference>
<dbReference type="PATRIC" id="fig|265726.11.peg.4040"/>
<dbReference type="SUPFAM" id="SSF53756">
    <property type="entry name" value="UDP-Glycosyltransferase/glycogen phosphorylase"/>
    <property type="match status" value="1"/>
</dbReference>
<dbReference type="OrthoDB" id="8661261at2"/>
<dbReference type="Proteomes" id="UP000033633">
    <property type="component" value="Unassembled WGS sequence"/>
</dbReference>
<dbReference type="STRING" id="265726.KY46_09430"/>
<keyword evidence="4" id="KW-1185">Reference proteome</keyword>
<dbReference type="PANTHER" id="PTHR30160">
    <property type="entry name" value="TETRAACYLDISACCHARIDE 4'-KINASE-RELATED"/>
    <property type="match status" value="1"/>
</dbReference>
<reference evidence="3 4" key="1">
    <citation type="submission" date="2014-12" db="EMBL/GenBank/DDBJ databases">
        <title>Mercury Reductase activity and rhizosphere competence traits in the genome of root associated Photobacterium halotolerans MELD1.</title>
        <authorList>
            <person name="Mathew D.C."/>
            <person name="Huang C.-C."/>
        </authorList>
    </citation>
    <scope>NUCLEOTIDE SEQUENCE [LARGE SCALE GENOMIC DNA]</scope>
    <source>
        <strain evidence="3 4">MELD1</strain>
    </source>
</reference>
<evidence type="ECO:0000313" key="3">
    <source>
        <dbReference type="EMBL" id="KKD00103.1"/>
    </source>
</evidence>
<dbReference type="GO" id="GO:0009244">
    <property type="term" value="P:lipopolysaccharide core region biosynthetic process"/>
    <property type="evidence" value="ECO:0007669"/>
    <property type="project" value="TreeGrafter"/>
</dbReference>
<dbReference type="Gene3D" id="3.40.50.2000">
    <property type="entry name" value="Glycogen Phosphorylase B"/>
    <property type="match status" value="2"/>
</dbReference>
<proteinExistence type="predicted"/>
<dbReference type="RefSeq" id="WP_046220395.1">
    <property type="nucleotide sequence ID" value="NZ_JWYV01000006.1"/>
</dbReference>
<dbReference type="InterPro" id="IPR051199">
    <property type="entry name" value="LPS_LOS_Heptosyltrfase"/>
</dbReference>
<organism evidence="3 4">
    <name type="scientific">Photobacterium halotolerans</name>
    <dbReference type="NCBI Taxonomy" id="265726"/>
    <lineage>
        <taxon>Bacteria</taxon>
        <taxon>Pseudomonadati</taxon>
        <taxon>Pseudomonadota</taxon>
        <taxon>Gammaproteobacteria</taxon>
        <taxon>Vibrionales</taxon>
        <taxon>Vibrionaceae</taxon>
        <taxon>Photobacterium</taxon>
    </lineage>
</organism>
<gene>
    <name evidence="3" type="ORF">KY46_09430</name>
</gene>
<dbReference type="GO" id="GO:0005829">
    <property type="term" value="C:cytosol"/>
    <property type="evidence" value="ECO:0007669"/>
    <property type="project" value="TreeGrafter"/>
</dbReference>
<sequence length="324" mass="36235">MKICIFTPHRPHFGNILTQLSFCCALRQQHPHAVISIYSKTDNSKLITECGAADELVVYNKTGFLKLVKQLRQRQFDTIYNLYPGSEKTHLAVCLSGAKEKHTLTCPSVLKNRYTSSLEMVKGNQYIGRYLLALLNQVEGSHYSPSIISQLASQPRHSMDENALTLIPGGGAGAFKRWNIEKYCAAATSIKEAKSSIKCINYILGPDEADYEDIILNHHTGDNVLIIKSPSIPELISIALQSRLTISNDCGPAHIFQMLEVPLIMIWGWETQKNTSPMHAMNEWFHSSEHSWSIIPNDETKSINSISVDKVVSLALAELGRNRI</sequence>
<keyword evidence="2" id="KW-0808">Transferase</keyword>
<evidence type="ECO:0000256" key="2">
    <source>
        <dbReference type="ARBA" id="ARBA00022679"/>
    </source>
</evidence>
<dbReference type="GO" id="GO:0008713">
    <property type="term" value="F:ADP-heptose-lipopolysaccharide heptosyltransferase activity"/>
    <property type="evidence" value="ECO:0007669"/>
    <property type="project" value="TreeGrafter"/>
</dbReference>
<accession>A0A0F5VDF6</accession>
<evidence type="ECO:0000313" key="4">
    <source>
        <dbReference type="Proteomes" id="UP000033633"/>
    </source>
</evidence>
<evidence type="ECO:0000256" key="1">
    <source>
        <dbReference type="ARBA" id="ARBA00022676"/>
    </source>
</evidence>
<comment type="caution">
    <text evidence="3">The sequence shown here is derived from an EMBL/GenBank/DDBJ whole genome shotgun (WGS) entry which is preliminary data.</text>
</comment>
<dbReference type="AlphaFoldDB" id="A0A0F5VDF6"/>